<dbReference type="PANTHER" id="PTHR39611">
    <property type="entry name" value="HYDROXYPROLINE-RICH GLYCOPROTEIN DZ-HRGP-RELATED"/>
    <property type="match status" value="1"/>
</dbReference>
<evidence type="ECO:0000259" key="2">
    <source>
        <dbReference type="Pfam" id="PF24355"/>
    </source>
</evidence>
<feature type="compositionally biased region" description="Low complexity" evidence="1">
    <location>
        <begin position="234"/>
        <end position="246"/>
    </location>
</feature>
<evidence type="ECO:0000313" key="4">
    <source>
        <dbReference type="Proteomes" id="UP000277580"/>
    </source>
</evidence>
<feature type="compositionally biased region" description="Basic and acidic residues" evidence="1">
    <location>
        <begin position="525"/>
        <end position="534"/>
    </location>
</feature>
<dbReference type="Pfam" id="PF24355">
    <property type="entry name" value="DUF7514"/>
    <property type="match status" value="1"/>
</dbReference>
<dbReference type="PANTHER" id="PTHR39611:SF2">
    <property type="entry name" value="HYDROXYPROLINE-RICH GLYCOPROTEIN DZ-HRGP"/>
    <property type="match status" value="1"/>
</dbReference>
<dbReference type="InParanoid" id="A0A3N4KT41"/>
<evidence type="ECO:0000313" key="3">
    <source>
        <dbReference type="EMBL" id="RPB13686.1"/>
    </source>
</evidence>
<dbReference type="STRING" id="1392247.A0A3N4KT41"/>
<dbReference type="OrthoDB" id="5420895at2759"/>
<keyword evidence="4" id="KW-1185">Reference proteome</keyword>
<protein>
    <recommendedName>
        <fullName evidence="2">DUF7514 domain-containing protein</fullName>
    </recommendedName>
</protein>
<proteinExistence type="predicted"/>
<reference evidence="3 4" key="1">
    <citation type="journal article" date="2018" name="Nat. Ecol. Evol.">
        <title>Pezizomycetes genomes reveal the molecular basis of ectomycorrhizal truffle lifestyle.</title>
        <authorList>
            <person name="Murat C."/>
            <person name="Payen T."/>
            <person name="Noel B."/>
            <person name="Kuo A."/>
            <person name="Morin E."/>
            <person name="Chen J."/>
            <person name="Kohler A."/>
            <person name="Krizsan K."/>
            <person name="Balestrini R."/>
            <person name="Da Silva C."/>
            <person name="Montanini B."/>
            <person name="Hainaut M."/>
            <person name="Levati E."/>
            <person name="Barry K.W."/>
            <person name="Belfiori B."/>
            <person name="Cichocki N."/>
            <person name="Clum A."/>
            <person name="Dockter R.B."/>
            <person name="Fauchery L."/>
            <person name="Guy J."/>
            <person name="Iotti M."/>
            <person name="Le Tacon F."/>
            <person name="Lindquist E.A."/>
            <person name="Lipzen A."/>
            <person name="Malagnac F."/>
            <person name="Mello A."/>
            <person name="Molinier V."/>
            <person name="Miyauchi S."/>
            <person name="Poulain J."/>
            <person name="Riccioni C."/>
            <person name="Rubini A."/>
            <person name="Sitrit Y."/>
            <person name="Splivallo R."/>
            <person name="Traeger S."/>
            <person name="Wang M."/>
            <person name="Zifcakova L."/>
            <person name="Wipf D."/>
            <person name="Zambonelli A."/>
            <person name="Paolocci F."/>
            <person name="Nowrousian M."/>
            <person name="Ottonello S."/>
            <person name="Baldrian P."/>
            <person name="Spatafora J.W."/>
            <person name="Henrissat B."/>
            <person name="Nagy L.G."/>
            <person name="Aury J.M."/>
            <person name="Wincker P."/>
            <person name="Grigoriev I.V."/>
            <person name="Bonfante P."/>
            <person name="Martin F.M."/>
        </authorList>
    </citation>
    <scope>NUCLEOTIDE SEQUENCE [LARGE SCALE GENOMIC DNA]</scope>
    <source>
        <strain evidence="3 4">CCBAS932</strain>
    </source>
</reference>
<feature type="region of interest" description="Disordered" evidence="1">
    <location>
        <begin position="507"/>
        <end position="564"/>
    </location>
</feature>
<accession>A0A3N4KT41</accession>
<gene>
    <name evidence="3" type="ORF">P167DRAFT_544344</name>
</gene>
<sequence length="581" mass="65115">MTPPPQPKPPSPKEFWGYLISREQPTQPTPLFRNLLIAIANYITEKLEPLEVRCLTPEKISSFYHNVGGDLDDLFLSTPPDALSSIYTTLGCSHTLQPSPRDDFVPPSIPALTSRGFVTWQTIQLLLDPVEHVPYLQEAVRVFPLQNPESGEFFPREIPSEAFPSAPDQETVRWHDEMFEKKKERDALKEATAAAAAATAPASKHGKVQVPVGGEHVEQPPAQEYHRHHHHYAPQPQQYQEHYVSSRSRKSRRAPAPAPEPPIETERYSRSAPGVSDANNPFTHHSRHHGNHVSSETVFASDGEGGHPHSRHQSRHHSRRGTREREFVKPYHYENGVVTPIAPIFTTEPVYVEGIRILNDQIPSSPPLGGAQHYHYHAPTVTAERPGSCSSSNSDLHGTYHNHYHSHHQSPEHLSHGRHRDRSRPSRSSSPIHGEPILRKSVSAYYPGPEPPIHAHSHSRSRSGSSGRRIRREVVSDMDSDVSDVYINGGGSGWTLHNERVRLDEEERLRSKEQEKLEKHRRRQARELAERERGASWGGAYETTAAPISGGGAGARSGRGSGGRRYYRVEVEEASRGGRYA</sequence>
<feature type="region of interest" description="Disordered" evidence="1">
    <location>
        <begin position="382"/>
        <end position="476"/>
    </location>
</feature>
<feature type="compositionally biased region" description="Basic and acidic residues" evidence="1">
    <location>
        <begin position="507"/>
        <end position="518"/>
    </location>
</feature>
<name>A0A3N4KT41_9PEZI</name>
<evidence type="ECO:0000256" key="1">
    <source>
        <dbReference type="SAM" id="MobiDB-lite"/>
    </source>
</evidence>
<feature type="compositionally biased region" description="Gly residues" evidence="1">
    <location>
        <begin position="549"/>
        <end position="563"/>
    </location>
</feature>
<dbReference type="EMBL" id="ML119121">
    <property type="protein sequence ID" value="RPB13686.1"/>
    <property type="molecule type" value="Genomic_DNA"/>
</dbReference>
<dbReference type="Proteomes" id="UP000277580">
    <property type="component" value="Unassembled WGS sequence"/>
</dbReference>
<feature type="region of interest" description="Disordered" evidence="1">
    <location>
        <begin position="234"/>
        <end position="327"/>
    </location>
</feature>
<dbReference type="AlphaFoldDB" id="A0A3N4KT41"/>
<feature type="compositionally biased region" description="Basic residues" evidence="1">
    <location>
        <begin position="308"/>
        <end position="320"/>
    </location>
</feature>
<feature type="domain" description="DUF7514" evidence="2">
    <location>
        <begin position="24"/>
        <end position="178"/>
    </location>
</feature>
<dbReference type="InterPro" id="IPR055936">
    <property type="entry name" value="DUF7514"/>
</dbReference>
<organism evidence="3 4">
    <name type="scientific">Morchella conica CCBAS932</name>
    <dbReference type="NCBI Taxonomy" id="1392247"/>
    <lineage>
        <taxon>Eukaryota</taxon>
        <taxon>Fungi</taxon>
        <taxon>Dikarya</taxon>
        <taxon>Ascomycota</taxon>
        <taxon>Pezizomycotina</taxon>
        <taxon>Pezizomycetes</taxon>
        <taxon>Pezizales</taxon>
        <taxon>Morchellaceae</taxon>
        <taxon>Morchella</taxon>
    </lineage>
</organism>